<protein>
    <submittedName>
        <fullName evidence="1">Uncharacterized protein</fullName>
    </submittedName>
</protein>
<organism evidence="1 2">
    <name type="scientific">Rhodobacter aestuarii</name>
    <dbReference type="NCBI Taxonomy" id="453582"/>
    <lineage>
        <taxon>Bacteria</taxon>
        <taxon>Pseudomonadati</taxon>
        <taxon>Pseudomonadota</taxon>
        <taxon>Alphaproteobacteria</taxon>
        <taxon>Rhodobacterales</taxon>
        <taxon>Rhodobacter group</taxon>
        <taxon>Rhodobacter</taxon>
    </lineage>
</organism>
<dbReference type="STRING" id="453582.SAMN05421580_1226"/>
<dbReference type="RefSeq" id="WP_076486532.1">
    <property type="nucleotide sequence ID" value="NZ_FTOG01000022.1"/>
</dbReference>
<gene>
    <name evidence="1" type="ORF">SAMN05421580_1226</name>
</gene>
<dbReference type="OrthoDB" id="9256248at2"/>
<dbReference type="Proteomes" id="UP000186221">
    <property type="component" value="Unassembled WGS sequence"/>
</dbReference>
<evidence type="ECO:0000313" key="2">
    <source>
        <dbReference type="Proteomes" id="UP000186221"/>
    </source>
</evidence>
<name>A0A1N7QI35_9RHOB</name>
<evidence type="ECO:0000313" key="1">
    <source>
        <dbReference type="EMBL" id="SIT22535.1"/>
    </source>
</evidence>
<dbReference type="EMBL" id="FTOG01000022">
    <property type="protein sequence ID" value="SIT22535.1"/>
    <property type="molecule type" value="Genomic_DNA"/>
</dbReference>
<accession>A0A1N7QI35</accession>
<sequence length="255" mass="26655">MTTQKYTRKIAATPMPAQLERAAIVLRYGADFAATGRAAGLAEKVGDAMRHIETLAAHGFLGLRGLACHAEPLPERAGVALHLQSPSSLPPDLLVISTRIAVGLHNADPAGYARLLDALDGDAAQARALWSGVDFETAVAGVELHGAGNGPAQPFDPFWLGGAAGEVWQGERLEIPGCAKAMPGSDLEDALLLASAFGAFWPLGQDAEHELGDEEYFTDGDDLILADASFEAASLRAILTCLGVSPVPEPLGLER</sequence>
<proteinExistence type="predicted"/>
<reference evidence="2" key="1">
    <citation type="submission" date="2017-01" db="EMBL/GenBank/DDBJ databases">
        <authorList>
            <person name="Varghese N."/>
            <person name="Submissions S."/>
        </authorList>
    </citation>
    <scope>NUCLEOTIDE SEQUENCE [LARGE SCALE GENOMIC DNA]</scope>
    <source>
        <strain evidence="2">DSM 19945</strain>
    </source>
</reference>
<keyword evidence="2" id="KW-1185">Reference proteome</keyword>
<dbReference type="AlphaFoldDB" id="A0A1N7QI35"/>